<dbReference type="Pfam" id="PF07730">
    <property type="entry name" value="HisKA_3"/>
    <property type="match status" value="1"/>
</dbReference>
<dbReference type="InterPro" id="IPR003594">
    <property type="entry name" value="HATPase_dom"/>
</dbReference>
<dbReference type="Gene3D" id="1.20.5.1930">
    <property type="match status" value="1"/>
</dbReference>
<reference evidence="12 13" key="1">
    <citation type="submission" date="2020-02" db="EMBL/GenBank/DDBJ databases">
        <title>Whole-genome analyses of novel actinobacteria.</title>
        <authorList>
            <person name="Sahin N."/>
            <person name="Tatar D."/>
        </authorList>
    </citation>
    <scope>NUCLEOTIDE SEQUENCE [LARGE SCALE GENOMIC DNA]</scope>
    <source>
        <strain evidence="12 13">SB3404</strain>
    </source>
</reference>
<organism evidence="12 13">
    <name type="scientific">Streptomyces boncukensis</name>
    <dbReference type="NCBI Taxonomy" id="2711219"/>
    <lineage>
        <taxon>Bacteria</taxon>
        <taxon>Bacillati</taxon>
        <taxon>Actinomycetota</taxon>
        <taxon>Actinomycetes</taxon>
        <taxon>Kitasatosporales</taxon>
        <taxon>Streptomycetaceae</taxon>
        <taxon>Streptomyces</taxon>
    </lineage>
</organism>
<dbReference type="GO" id="GO:0016020">
    <property type="term" value="C:membrane"/>
    <property type="evidence" value="ECO:0007669"/>
    <property type="project" value="InterPro"/>
</dbReference>
<keyword evidence="4" id="KW-0808">Transferase</keyword>
<evidence type="ECO:0000256" key="6">
    <source>
        <dbReference type="ARBA" id="ARBA00022777"/>
    </source>
</evidence>
<dbReference type="InterPro" id="IPR050482">
    <property type="entry name" value="Sensor_HK_TwoCompSys"/>
</dbReference>
<dbReference type="InterPro" id="IPR011712">
    <property type="entry name" value="Sig_transdc_His_kin_sub3_dim/P"/>
</dbReference>
<evidence type="ECO:0000256" key="1">
    <source>
        <dbReference type="ARBA" id="ARBA00000085"/>
    </source>
</evidence>
<dbReference type="RefSeq" id="WP_165297866.1">
    <property type="nucleotide sequence ID" value="NZ_JAAKZZ010000048.1"/>
</dbReference>
<feature type="domain" description="Putative sensor" evidence="11">
    <location>
        <begin position="9"/>
        <end position="115"/>
    </location>
</feature>
<evidence type="ECO:0000256" key="5">
    <source>
        <dbReference type="ARBA" id="ARBA00022741"/>
    </source>
</evidence>
<dbReference type="CDD" id="cd16917">
    <property type="entry name" value="HATPase_UhpB-NarQ-NarX-like"/>
    <property type="match status" value="1"/>
</dbReference>
<comment type="catalytic activity">
    <reaction evidence="1">
        <text>ATP + protein L-histidine = ADP + protein N-phospho-L-histidine.</text>
        <dbReference type="EC" id="2.7.13.3"/>
    </reaction>
</comment>
<dbReference type="AlphaFoldDB" id="A0A6G4WSW2"/>
<dbReference type="Gene3D" id="3.30.565.10">
    <property type="entry name" value="Histidine kinase-like ATPase, C-terminal domain"/>
    <property type="match status" value="1"/>
</dbReference>
<feature type="domain" description="Signal transduction histidine kinase subgroup 3 dimerisation and phosphoacceptor" evidence="10">
    <location>
        <begin position="159"/>
        <end position="226"/>
    </location>
</feature>
<name>A0A6G4WSW2_9ACTN</name>
<proteinExistence type="predicted"/>
<dbReference type="EC" id="2.7.13.3" evidence="2"/>
<keyword evidence="8" id="KW-0902">Two-component regulatory system</keyword>
<dbReference type="EMBL" id="JAAKZZ010000048">
    <property type="protein sequence ID" value="NGO68198.1"/>
    <property type="molecule type" value="Genomic_DNA"/>
</dbReference>
<dbReference type="PANTHER" id="PTHR24421">
    <property type="entry name" value="NITRATE/NITRITE SENSOR PROTEIN NARX-RELATED"/>
    <property type="match status" value="1"/>
</dbReference>
<dbReference type="GO" id="GO:0046983">
    <property type="term" value="F:protein dimerization activity"/>
    <property type="evidence" value="ECO:0007669"/>
    <property type="project" value="InterPro"/>
</dbReference>
<protein>
    <recommendedName>
        <fullName evidence="2">histidine kinase</fullName>
        <ecNumber evidence="2">2.7.13.3</ecNumber>
    </recommendedName>
</protein>
<dbReference type="InterPro" id="IPR036890">
    <property type="entry name" value="HATPase_C_sf"/>
</dbReference>
<dbReference type="SUPFAM" id="SSF55874">
    <property type="entry name" value="ATPase domain of HSP90 chaperone/DNA topoisomerase II/histidine kinase"/>
    <property type="match status" value="1"/>
</dbReference>
<evidence type="ECO:0000259" key="9">
    <source>
        <dbReference type="Pfam" id="PF02518"/>
    </source>
</evidence>
<dbReference type="Proteomes" id="UP000477722">
    <property type="component" value="Unassembled WGS sequence"/>
</dbReference>
<feature type="domain" description="Histidine kinase/HSP90-like ATPase" evidence="9">
    <location>
        <begin position="262"/>
        <end position="351"/>
    </location>
</feature>
<dbReference type="Pfam" id="PF02518">
    <property type="entry name" value="HATPase_c"/>
    <property type="match status" value="1"/>
</dbReference>
<accession>A0A6G4WSW2</accession>
<dbReference type="GO" id="GO:0005524">
    <property type="term" value="F:ATP binding"/>
    <property type="evidence" value="ECO:0007669"/>
    <property type="project" value="UniProtKB-KW"/>
</dbReference>
<dbReference type="GO" id="GO:0000155">
    <property type="term" value="F:phosphorelay sensor kinase activity"/>
    <property type="evidence" value="ECO:0007669"/>
    <property type="project" value="InterPro"/>
</dbReference>
<evidence type="ECO:0000256" key="3">
    <source>
        <dbReference type="ARBA" id="ARBA00022553"/>
    </source>
</evidence>
<evidence type="ECO:0000256" key="7">
    <source>
        <dbReference type="ARBA" id="ARBA00022840"/>
    </source>
</evidence>
<keyword evidence="6 12" id="KW-0418">Kinase</keyword>
<dbReference type="PANTHER" id="PTHR24421:SF10">
    <property type="entry name" value="NITRATE_NITRITE SENSOR PROTEIN NARQ"/>
    <property type="match status" value="1"/>
</dbReference>
<evidence type="ECO:0000259" key="10">
    <source>
        <dbReference type="Pfam" id="PF07730"/>
    </source>
</evidence>
<evidence type="ECO:0000313" key="13">
    <source>
        <dbReference type="Proteomes" id="UP000477722"/>
    </source>
</evidence>
<evidence type="ECO:0000256" key="2">
    <source>
        <dbReference type="ARBA" id="ARBA00012438"/>
    </source>
</evidence>
<keyword evidence="3" id="KW-0597">Phosphoprotein</keyword>
<keyword evidence="13" id="KW-1185">Reference proteome</keyword>
<evidence type="ECO:0000256" key="8">
    <source>
        <dbReference type="ARBA" id="ARBA00023012"/>
    </source>
</evidence>
<sequence length="355" mass="38756">MVRGPLLAVVSLPLSIVAFVFSVVSLALIPAGVGVVTTPYVLSWLQGYADARRRLVDRWSGIPVPRPYRPWPKDLRSGVVGHVERLLLRLKDPATWRDLAWTPVDMTLGFVTALLPPLFPVNLRLTRSLLEPTREMLLARRVEQLYETRHDAVDTSAAELRRIERDLHDGAQARLVAMGMSLGTIEALVERDPAQAKKLIAQARENSAEALTELRDLVRGIHPPVLAERGLPDALRALALRMPIPVEEDIELPGRFEEPVESAVYFAVSEVLTNAAKHSGAHRVWLDVSYAYDAGGMLRAAVTDDGKGGASLEKGTGMKGVERRLGQFDGVLAVSSPEGGPTMVTVEVPAEVLAE</sequence>
<comment type="caution">
    <text evidence="12">The sequence shown here is derived from an EMBL/GenBank/DDBJ whole genome shotgun (WGS) entry which is preliminary data.</text>
</comment>
<keyword evidence="7" id="KW-0067">ATP-binding</keyword>
<dbReference type="InterPro" id="IPR025828">
    <property type="entry name" value="Put_sensor_dom"/>
</dbReference>
<evidence type="ECO:0000259" key="11">
    <source>
        <dbReference type="Pfam" id="PF13796"/>
    </source>
</evidence>
<evidence type="ECO:0000256" key="4">
    <source>
        <dbReference type="ARBA" id="ARBA00022679"/>
    </source>
</evidence>
<keyword evidence="5" id="KW-0547">Nucleotide-binding</keyword>
<evidence type="ECO:0000313" key="12">
    <source>
        <dbReference type="EMBL" id="NGO68198.1"/>
    </source>
</evidence>
<dbReference type="Pfam" id="PF13796">
    <property type="entry name" value="Sensor"/>
    <property type="match status" value="1"/>
</dbReference>
<gene>
    <name evidence="12" type="ORF">G5C65_07495</name>
</gene>